<dbReference type="Gene3D" id="3.40.50.2000">
    <property type="entry name" value="Glycogen Phosphorylase B"/>
    <property type="match status" value="1"/>
</dbReference>
<sequence>MTDTGSTIRVMQSLGAPRPTTNPYNKMLDEALGSTEGLTRLRFSWGTALFGRYDAFHWHWPEAKLHGSTWWKSTGKFLLTAALVFRHRLSRRIAVVRTVHNIELPDDNAPRLWLLRFIDRHTDYRIVINETTPLAPGTPHSLILHGDYRGWYTKFPAAERVPGQLGSFGGIRRYKGLEGFIDAYGEAVAVEPALSLRIGGRPSTPELGDDLRARTADLPGVSLHLDFLSDAELVQLATSSDLIVLAYRFMHNSGSVLAALSMDRPVLVPRNEANEALGREVGQEWVLMYDGDLDAPTVVEAWRAATTLTGSPDLSRRDWADAGRAHADAFRAAVRVKRRGAKH</sequence>
<protein>
    <submittedName>
        <fullName evidence="2">Glycosyl transferase</fullName>
    </submittedName>
</protein>
<dbReference type="Proteomes" id="UP000436027">
    <property type="component" value="Unassembled WGS sequence"/>
</dbReference>
<dbReference type="EMBL" id="WAAQ01000002">
    <property type="protein sequence ID" value="KAB1884033.1"/>
    <property type="molecule type" value="Genomic_DNA"/>
</dbReference>
<accession>A0AAD3X245</accession>
<organism evidence="2 3">
    <name type="scientific">Microbacterium maritypicum</name>
    <name type="common">Microbacterium liquefaciens</name>
    <dbReference type="NCBI Taxonomy" id="33918"/>
    <lineage>
        <taxon>Bacteria</taxon>
        <taxon>Bacillati</taxon>
        <taxon>Actinomycetota</taxon>
        <taxon>Actinomycetes</taxon>
        <taxon>Micrococcales</taxon>
        <taxon>Microbacteriaceae</taxon>
        <taxon>Microbacterium</taxon>
    </lineage>
</organism>
<proteinExistence type="predicted"/>
<keyword evidence="2" id="KW-0808">Transferase</keyword>
<evidence type="ECO:0000313" key="2">
    <source>
        <dbReference type="EMBL" id="KAB1884033.1"/>
    </source>
</evidence>
<name>A0AAD3X245_MICMQ</name>
<evidence type="ECO:0000256" key="1">
    <source>
        <dbReference type="SAM" id="MobiDB-lite"/>
    </source>
</evidence>
<reference evidence="2 3" key="1">
    <citation type="submission" date="2019-09" db="EMBL/GenBank/DDBJ databases">
        <title>Whole genome sequencing of Microbacterium maritypicum.</title>
        <authorList>
            <person name="Lenchi N."/>
        </authorList>
    </citation>
    <scope>NUCLEOTIDE SEQUENCE [LARGE SCALE GENOMIC DNA]</scope>
    <source>
        <strain evidence="2 3">DSM 12512</strain>
    </source>
</reference>
<dbReference type="SUPFAM" id="SSF53756">
    <property type="entry name" value="UDP-Glycosyltransferase/glycogen phosphorylase"/>
    <property type="match status" value="1"/>
</dbReference>
<comment type="caution">
    <text evidence="2">The sequence shown here is derived from an EMBL/GenBank/DDBJ whole genome shotgun (WGS) entry which is preliminary data.</text>
</comment>
<feature type="region of interest" description="Disordered" evidence="1">
    <location>
        <begin position="1"/>
        <end position="22"/>
    </location>
</feature>
<feature type="compositionally biased region" description="Polar residues" evidence="1">
    <location>
        <begin position="1"/>
        <end position="10"/>
    </location>
</feature>
<gene>
    <name evidence="2" type="ORF">F6W70_12310</name>
</gene>
<dbReference type="GO" id="GO:0016740">
    <property type="term" value="F:transferase activity"/>
    <property type="evidence" value="ECO:0007669"/>
    <property type="project" value="UniProtKB-KW"/>
</dbReference>
<evidence type="ECO:0000313" key="3">
    <source>
        <dbReference type="Proteomes" id="UP000436027"/>
    </source>
</evidence>
<dbReference type="AlphaFoldDB" id="A0AAD3X245"/>